<feature type="compositionally biased region" description="Basic and acidic residues" evidence="1">
    <location>
        <begin position="1"/>
        <end position="12"/>
    </location>
</feature>
<keyword evidence="2" id="KW-0472">Membrane</keyword>
<dbReference type="InterPro" id="IPR001387">
    <property type="entry name" value="Cro/C1-type_HTH"/>
</dbReference>
<evidence type="ECO:0000256" key="2">
    <source>
        <dbReference type="SAM" id="Phobius"/>
    </source>
</evidence>
<dbReference type="InterPro" id="IPR025194">
    <property type="entry name" value="RodZ-like_C"/>
</dbReference>
<keyword evidence="2" id="KW-1133">Transmembrane helix</keyword>
<dbReference type="PANTHER" id="PTHR34475:SF1">
    <property type="entry name" value="CYTOSKELETON PROTEIN RODZ"/>
    <property type="match status" value="1"/>
</dbReference>
<dbReference type="PANTHER" id="PTHR34475">
    <property type="match status" value="1"/>
</dbReference>
<organism evidence="4 5">
    <name type="scientific">Microbulbifer epialgicus</name>
    <dbReference type="NCBI Taxonomy" id="393907"/>
    <lineage>
        <taxon>Bacteria</taxon>
        <taxon>Pseudomonadati</taxon>
        <taxon>Pseudomonadota</taxon>
        <taxon>Gammaproteobacteria</taxon>
        <taxon>Cellvibrionales</taxon>
        <taxon>Microbulbiferaceae</taxon>
        <taxon>Microbulbifer</taxon>
    </lineage>
</organism>
<dbReference type="InterPro" id="IPR050400">
    <property type="entry name" value="Bact_Cytoskel_RodZ"/>
</dbReference>
<dbReference type="Pfam" id="PF13464">
    <property type="entry name" value="RodZ_C"/>
    <property type="match status" value="1"/>
</dbReference>
<keyword evidence="5" id="KW-1185">Reference proteome</keyword>
<proteinExistence type="predicted"/>
<feature type="transmembrane region" description="Helical" evidence="2">
    <location>
        <begin position="125"/>
        <end position="143"/>
    </location>
</feature>
<comment type="caution">
    <text evidence="4">The sequence shown here is derived from an EMBL/GenBank/DDBJ whole genome shotgun (WGS) entry which is preliminary data.</text>
</comment>
<evidence type="ECO:0000259" key="3">
    <source>
        <dbReference type="Pfam" id="PF13464"/>
    </source>
</evidence>
<keyword evidence="2" id="KW-0812">Transmembrane</keyword>
<evidence type="ECO:0000256" key="1">
    <source>
        <dbReference type="SAM" id="MobiDB-lite"/>
    </source>
</evidence>
<dbReference type="RefSeq" id="WP_371838277.1">
    <property type="nucleotide sequence ID" value="NZ_JBGMEK010000011.1"/>
</dbReference>
<sequence>MTDSSSAHRDSGDAISSTQESPASPGNMLRAAREKAGLSRGELSQRLCIIDNTVEWLEGDIYERQPDMVYARGYIRNICRELGVPSEPVIAAYEVARPQPQARSETRRLEVKADALRPTRRRGHGLLAIVPLLAAGGVFWWLYGGPVNIPSVQLPPALSEDAPPAQEETSTAEVSLPGPESGTGESAVAVKSKEGAPASDTQQTAEEVSADSTQALAEQSEEPETELATEVPAEVEQLDQQLQGALRLSFDQDSWIEVKDAGGVVLLAGVQEAGTSKALEGRAPFELMLGNARATKVVYREQTIDSDPIGNRRTRRLIVGD</sequence>
<dbReference type="EMBL" id="JBGMEK010000011">
    <property type="protein sequence ID" value="MFA0810703.1"/>
    <property type="molecule type" value="Genomic_DNA"/>
</dbReference>
<evidence type="ECO:0000313" key="4">
    <source>
        <dbReference type="EMBL" id="MFA0810703.1"/>
    </source>
</evidence>
<reference evidence="4 5" key="1">
    <citation type="submission" date="2024-08" db="EMBL/GenBank/DDBJ databases">
        <authorList>
            <person name="Ishaq N."/>
        </authorList>
    </citation>
    <scope>NUCLEOTIDE SEQUENCE [LARGE SCALE GENOMIC DNA]</scope>
    <source>
        <strain evidence="4 5">DSM 18651</strain>
    </source>
</reference>
<feature type="region of interest" description="Disordered" evidence="1">
    <location>
        <begin position="158"/>
        <end position="228"/>
    </location>
</feature>
<dbReference type="Proteomes" id="UP001569428">
    <property type="component" value="Unassembled WGS sequence"/>
</dbReference>
<evidence type="ECO:0000313" key="5">
    <source>
        <dbReference type="Proteomes" id="UP001569428"/>
    </source>
</evidence>
<dbReference type="CDD" id="cd00093">
    <property type="entry name" value="HTH_XRE"/>
    <property type="match status" value="1"/>
</dbReference>
<gene>
    <name evidence="4" type="ORF">ACCI49_07195</name>
</gene>
<dbReference type="InterPro" id="IPR010982">
    <property type="entry name" value="Lambda_DNA-bd_dom_sf"/>
</dbReference>
<feature type="compositionally biased region" description="Polar residues" evidence="1">
    <location>
        <begin position="199"/>
        <end position="217"/>
    </location>
</feature>
<dbReference type="Gene3D" id="1.10.260.40">
    <property type="entry name" value="lambda repressor-like DNA-binding domains"/>
    <property type="match status" value="1"/>
</dbReference>
<feature type="region of interest" description="Disordered" evidence="1">
    <location>
        <begin position="1"/>
        <end position="27"/>
    </location>
</feature>
<name>A0ABV4NYB0_9GAMM</name>
<protein>
    <submittedName>
        <fullName evidence="4">RodZ domain-containing protein</fullName>
    </submittedName>
</protein>
<dbReference type="Pfam" id="PF13413">
    <property type="entry name" value="HTH_25"/>
    <property type="match status" value="1"/>
</dbReference>
<feature type="domain" description="Cytoskeleton protein RodZ-like C-terminal" evidence="3">
    <location>
        <begin position="247"/>
        <end position="316"/>
    </location>
</feature>
<feature type="compositionally biased region" description="Polar residues" evidence="1">
    <location>
        <begin position="14"/>
        <end position="24"/>
    </location>
</feature>
<accession>A0ABV4NYB0</accession>